<dbReference type="STRING" id="3641.A0A061DZ62"/>
<keyword evidence="3" id="KW-1185">Reference proteome</keyword>
<dbReference type="GO" id="GO:0003824">
    <property type="term" value="F:catalytic activity"/>
    <property type="evidence" value="ECO:0007669"/>
    <property type="project" value="InterPro"/>
</dbReference>
<dbReference type="PANTHER" id="PTHR43139:SF22">
    <property type="entry name" value="AB HYDROLASE-1 DOMAIN-CONTAINING PROTEIN"/>
    <property type="match status" value="1"/>
</dbReference>
<protein>
    <submittedName>
        <fullName evidence="2">Alpha/beta-Hydrolases superfamily protein, putative isoform 1</fullName>
    </submittedName>
</protein>
<name>A0A061DZ62_THECC</name>
<evidence type="ECO:0000259" key="1">
    <source>
        <dbReference type="Pfam" id="PF00561"/>
    </source>
</evidence>
<dbReference type="Gramene" id="EOX98009">
    <property type="protein sequence ID" value="EOX98009"/>
    <property type="gene ID" value="TCM_006876"/>
</dbReference>
<evidence type="ECO:0000313" key="3">
    <source>
        <dbReference type="Proteomes" id="UP000026915"/>
    </source>
</evidence>
<dbReference type="SUPFAM" id="SSF53474">
    <property type="entry name" value="alpha/beta-Hydrolases"/>
    <property type="match status" value="1"/>
</dbReference>
<dbReference type="InterPro" id="IPR052370">
    <property type="entry name" value="Meta-cleavage_hydrolase"/>
</dbReference>
<reference evidence="2 3" key="1">
    <citation type="journal article" date="2013" name="Genome Biol.">
        <title>The genome sequence of the most widely cultivated cacao type and its use to identify candidate genes regulating pod color.</title>
        <authorList>
            <person name="Motamayor J.C."/>
            <person name="Mockaitis K."/>
            <person name="Schmutz J."/>
            <person name="Haiminen N."/>
            <person name="Iii D.L."/>
            <person name="Cornejo O."/>
            <person name="Findley S.D."/>
            <person name="Zheng P."/>
            <person name="Utro F."/>
            <person name="Royaert S."/>
            <person name="Saski C."/>
            <person name="Jenkins J."/>
            <person name="Podicheti R."/>
            <person name="Zhao M."/>
            <person name="Scheffler B.E."/>
            <person name="Stack J.C."/>
            <person name="Feltus F.A."/>
            <person name="Mustiga G.M."/>
            <person name="Amores F."/>
            <person name="Phillips W."/>
            <person name="Marelli J.P."/>
            <person name="May G.D."/>
            <person name="Shapiro H."/>
            <person name="Ma J."/>
            <person name="Bustamante C.D."/>
            <person name="Schnell R.J."/>
            <person name="Main D."/>
            <person name="Gilbert D."/>
            <person name="Parida L."/>
            <person name="Kuhn D.N."/>
        </authorList>
    </citation>
    <scope>NUCLEOTIDE SEQUENCE [LARGE SCALE GENOMIC DNA]</scope>
    <source>
        <strain evidence="3">cv. Matina 1-6</strain>
    </source>
</reference>
<dbReference type="PRINTS" id="PR00412">
    <property type="entry name" value="EPOXHYDRLASE"/>
</dbReference>
<dbReference type="InterPro" id="IPR000639">
    <property type="entry name" value="Epox_hydrolase-like"/>
</dbReference>
<feature type="domain" description="AB hydrolase-1" evidence="1">
    <location>
        <begin position="52"/>
        <end position="284"/>
    </location>
</feature>
<dbReference type="InterPro" id="IPR000073">
    <property type="entry name" value="AB_hydrolase_1"/>
</dbReference>
<dbReference type="Gramene" id="EOX98010">
    <property type="protein sequence ID" value="EOX98010"/>
    <property type="gene ID" value="TCM_006876"/>
</dbReference>
<dbReference type="eggNOG" id="KOG1454">
    <property type="taxonomic scope" value="Eukaryota"/>
</dbReference>
<dbReference type="Pfam" id="PF00561">
    <property type="entry name" value="Abhydrolase_1"/>
    <property type="match status" value="1"/>
</dbReference>
<dbReference type="HOGENOM" id="CLU_020336_10_0_1"/>
<dbReference type="InterPro" id="IPR029058">
    <property type="entry name" value="AB_hydrolase_fold"/>
</dbReference>
<dbReference type="Gene3D" id="3.40.50.1820">
    <property type="entry name" value="alpha/beta hydrolase"/>
    <property type="match status" value="1"/>
</dbReference>
<accession>A0A061DZ62</accession>
<organism evidence="2 3">
    <name type="scientific">Theobroma cacao</name>
    <name type="common">Cacao</name>
    <name type="synonym">Cocoa</name>
    <dbReference type="NCBI Taxonomy" id="3641"/>
    <lineage>
        <taxon>Eukaryota</taxon>
        <taxon>Viridiplantae</taxon>
        <taxon>Streptophyta</taxon>
        <taxon>Embryophyta</taxon>
        <taxon>Tracheophyta</taxon>
        <taxon>Spermatophyta</taxon>
        <taxon>Magnoliopsida</taxon>
        <taxon>eudicotyledons</taxon>
        <taxon>Gunneridae</taxon>
        <taxon>Pentapetalae</taxon>
        <taxon>rosids</taxon>
        <taxon>malvids</taxon>
        <taxon>Malvales</taxon>
        <taxon>Malvaceae</taxon>
        <taxon>Byttnerioideae</taxon>
        <taxon>Theobroma</taxon>
    </lineage>
</organism>
<dbReference type="Proteomes" id="UP000026915">
    <property type="component" value="Chromosome 2"/>
</dbReference>
<gene>
    <name evidence="2" type="ORF">TCM_006876</name>
</gene>
<dbReference type="AlphaFoldDB" id="A0A061DZ62"/>
<dbReference type="InParanoid" id="A0A061DZ62"/>
<dbReference type="PRINTS" id="PR00111">
    <property type="entry name" value="ABHYDROLASE"/>
</dbReference>
<dbReference type="OMA" id="CTYNHYL"/>
<proteinExistence type="predicted"/>
<sequence>MVNFVKIYNKQLLPWLMKLAGVRPRTIEIEPGTVLNFWVPNETATKREKYKPVVVFLHGFCANGILTWQFQVLALAKHYAVYVPDLLFFGDSITDKTERSVEFQAECMAKGLKKLGVERCTLVGFSYGGFVGFKMAEMHPDLIEAMVLTGSVIAMTDSISNAGLQRIGFSSWPDYLLPDSAKGVRMLFQLATYKLPRIPHRIYKDFLEVMFNNRKEKIELLEALVIGDKEFIIPRYQQRIHILWGKDDKLIDLDAARNMKKQIGENATLHCMEKAGHLAHMERPFMCNRFIKKILASLLLEDNAADHDECMGVNNDK</sequence>
<evidence type="ECO:0000313" key="2">
    <source>
        <dbReference type="EMBL" id="EOX98010.1"/>
    </source>
</evidence>
<dbReference type="EMBL" id="CM001880">
    <property type="protein sequence ID" value="EOX98009.1"/>
    <property type="molecule type" value="Genomic_DNA"/>
</dbReference>
<dbReference type="EMBL" id="CM001880">
    <property type="protein sequence ID" value="EOX98010.1"/>
    <property type="molecule type" value="Genomic_DNA"/>
</dbReference>
<dbReference type="PANTHER" id="PTHR43139">
    <property type="entry name" value="SI:DKEY-122A22.2"/>
    <property type="match status" value="1"/>
</dbReference>